<dbReference type="AlphaFoldDB" id="A0A285IPU1"/>
<proteinExistence type="predicted"/>
<accession>A0A285IPU1</accession>
<organism evidence="1 2">
    <name type="scientific">Paractinoplanes atraurantiacus</name>
    <dbReference type="NCBI Taxonomy" id="1036182"/>
    <lineage>
        <taxon>Bacteria</taxon>
        <taxon>Bacillati</taxon>
        <taxon>Actinomycetota</taxon>
        <taxon>Actinomycetes</taxon>
        <taxon>Micromonosporales</taxon>
        <taxon>Micromonosporaceae</taxon>
        <taxon>Paractinoplanes</taxon>
    </lineage>
</organism>
<dbReference type="RefSeq" id="WP_097321991.1">
    <property type="nucleotide sequence ID" value="NZ_OBDY01000009.1"/>
</dbReference>
<evidence type="ECO:0000313" key="2">
    <source>
        <dbReference type="Proteomes" id="UP000219612"/>
    </source>
</evidence>
<name>A0A285IPU1_9ACTN</name>
<dbReference type="OrthoDB" id="3297344at2"/>
<gene>
    <name evidence="1" type="ORF">SAMN05421748_109163</name>
</gene>
<sequence length="85" mass="9708">MPFTTKLRDVRTILANRRTMRVAHRKLTDELASFRTTAERAELDELISRHTAAETAEIRAILYRQDLHRQQAGDRQTAGLGGYLG</sequence>
<keyword evidence="2" id="KW-1185">Reference proteome</keyword>
<dbReference type="EMBL" id="OBDY01000009">
    <property type="protein sequence ID" value="SNY48971.1"/>
    <property type="molecule type" value="Genomic_DNA"/>
</dbReference>
<protein>
    <submittedName>
        <fullName evidence="1">Uncharacterized protein</fullName>
    </submittedName>
</protein>
<dbReference type="Proteomes" id="UP000219612">
    <property type="component" value="Unassembled WGS sequence"/>
</dbReference>
<reference evidence="2" key="1">
    <citation type="submission" date="2017-09" db="EMBL/GenBank/DDBJ databases">
        <authorList>
            <person name="Varghese N."/>
            <person name="Submissions S."/>
        </authorList>
    </citation>
    <scope>NUCLEOTIDE SEQUENCE [LARGE SCALE GENOMIC DNA]</scope>
    <source>
        <strain evidence="2">CGMCC 4.6857</strain>
    </source>
</reference>
<evidence type="ECO:0000313" key="1">
    <source>
        <dbReference type="EMBL" id="SNY48971.1"/>
    </source>
</evidence>